<evidence type="ECO:0000256" key="1">
    <source>
        <dbReference type="SAM" id="MobiDB-lite"/>
    </source>
</evidence>
<dbReference type="EMBL" id="SRLO01000143">
    <property type="protein sequence ID" value="TNN71927.1"/>
    <property type="molecule type" value="Genomic_DNA"/>
</dbReference>
<evidence type="ECO:0000256" key="2">
    <source>
        <dbReference type="SAM" id="Phobius"/>
    </source>
</evidence>
<keyword evidence="2" id="KW-1133">Transmembrane helix</keyword>
<keyword evidence="2" id="KW-0812">Transmembrane</keyword>
<dbReference type="PANTHER" id="PTHR34923">
    <property type="entry name" value="SMALL INTEGRAL MEMBRANE PROTEIN 20"/>
    <property type="match status" value="1"/>
</dbReference>
<name>A0A4Z2I1Q9_9TELE</name>
<feature type="compositionally biased region" description="Basic and acidic residues" evidence="1">
    <location>
        <begin position="87"/>
        <end position="97"/>
    </location>
</feature>
<dbReference type="PANTHER" id="PTHR34923:SF1">
    <property type="entry name" value="SMALL INTEGRAL MEMBRANE PROTEIN 20"/>
    <property type="match status" value="1"/>
</dbReference>
<feature type="region of interest" description="Disordered" evidence="1">
    <location>
        <begin position="140"/>
        <end position="160"/>
    </location>
</feature>
<proteinExistence type="predicted"/>
<reference evidence="3 4" key="1">
    <citation type="submission" date="2019-03" db="EMBL/GenBank/DDBJ databases">
        <title>First draft genome of Liparis tanakae, snailfish: a comprehensive survey of snailfish specific genes.</title>
        <authorList>
            <person name="Kim W."/>
            <person name="Song I."/>
            <person name="Jeong J.-H."/>
            <person name="Kim D."/>
            <person name="Kim S."/>
            <person name="Ryu S."/>
            <person name="Song J.Y."/>
            <person name="Lee S.K."/>
        </authorList>
    </citation>
    <scope>NUCLEOTIDE SEQUENCE [LARGE SCALE GENOMIC DNA]</scope>
    <source>
        <tissue evidence="3">Muscle</tissue>
    </source>
</reference>
<accession>A0A4Z2I1Q9</accession>
<protein>
    <submittedName>
        <fullName evidence="3">Small integral membrane protein 20</fullName>
    </submittedName>
</protein>
<dbReference type="Proteomes" id="UP000314294">
    <property type="component" value="Unassembled WGS sequence"/>
</dbReference>
<comment type="caution">
    <text evidence="3">The sequence shown here is derived from an EMBL/GenBank/DDBJ whole genome shotgun (WGS) entry which is preliminary data.</text>
</comment>
<dbReference type="GO" id="GO:0033617">
    <property type="term" value="P:mitochondrial respiratory chain complex IV assembly"/>
    <property type="evidence" value="ECO:0007669"/>
    <property type="project" value="InterPro"/>
</dbReference>
<dbReference type="Pfam" id="PF15061">
    <property type="entry name" value="MITRAC7_Phoenixin"/>
    <property type="match status" value="1"/>
</dbReference>
<keyword evidence="4" id="KW-1185">Reference proteome</keyword>
<organism evidence="3 4">
    <name type="scientific">Liparis tanakae</name>
    <name type="common">Tanaka's snailfish</name>
    <dbReference type="NCBI Taxonomy" id="230148"/>
    <lineage>
        <taxon>Eukaryota</taxon>
        <taxon>Metazoa</taxon>
        <taxon>Chordata</taxon>
        <taxon>Craniata</taxon>
        <taxon>Vertebrata</taxon>
        <taxon>Euteleostomi</taxon>
        <taxon>Actinopterygii</taxon>
        <taxon>Neopterygii</taxon>
        <taxon>Teleostei</taxon>
        <taxon>Neoteleostei</taxon>
        <taxon>Acanthomorphata</taxon>
        <taxon>Eupercaria</taxon>
        <taxon>Perciformes</taxon>
        <taxon>Cottioidei</taxon>
        <taxon>Cottales</taxon>
        <taxon>Liparidae</taxon>
        <taxon>Liparis</taxon>
    </lineage>
</organism>
<dbReference type="AlphaFoldDB" id="A0A4Z2I1Q9"/>
<feature type="compositionally biased region" description="Basic and acidic residues" evidence="1">
    <location>
        <begin position="61"/>
        <end position="79"/>
    </location>
</feature>
<dbReference type="InterPro" id="IPR027917">
    <property type="entry name" value="MITRAC7/Phoenixin"/>
</dbReference>
<sequence length="160" mass="17863">MSKNLRITFIFGGFVTAIAAAFYPIFFYPLTHNEQYRDVQKMNRTGVNQADIQPIALQAAGRRDEATPQDRGLVDDNRIYDLAPDGNSERESHGILDDLTEHRLSAAGLEEEEEEEEERVFCVLSLKDIFGELTQNNDRFTAPGKAGSHVAKINPGPGPR</sequence>
<evidence type="ECO:0000313" key="3">
    <source>
        <dbReference type="EMBL" id="TNN71927.1"/>
    </source>
</evidence>
<feature type="region of interest" description="Disordered" evidence="1">
    <location>
        <begin position="60"/>
        <end position="97"/>
    </location>
</feature>
<gene>
    <name evidence="3" type="primary">SMIM20</name>
    <name evidence="3" type="ORF">EYF80_017715</name>
</gene>
<feature type="transmembrane region" description="Helical" evidence="2">
    <location>
        <begin position="7"/>
        <end position="30"/>
    </location>
</feature>
<evidence type="ECO:0000313" key="4">
    <source>
        <dbReference type="Proteomes" id="UP000314294"/>
    </source>
</evidence>
<dbReference type="GO" id="GO:0005743">
    <property type="term" value="C:mitochondrial inner membrane"/>
    <property type="evidence" value="ECO:0007669"/>
    <property type="project" value="TreeGrafter"/>
</dbReference>
<keyword evidence="2" id="KW-0472">Membrane</keyword>
<dbReference type="OrthoDB" id="8755372at2759"/>